<gene>
    <name evidence="1" type="ORF">NBC122_01945</name>
</gene>
<name>A0A4P6ZGG9_9FLAO</name>
<dbReference type="KEGG" id="csal:NBC122_01945"/>
<keyword evidence="2" id="KW-1185">Reference proteome</keyword>
<evidence type="ECO:0000313" key="1">
    <source>
        <dbReference type="EMBL" id="QBO58753.1"/>
    </source>
</evidence>
<evidence type="ECO:0000313" key="2">
    <source>
        <dbReference type="Proteomes" id="UP000294419"/>
    </source>
</evidence>
<proteinExistence type="predicted"/>
<reference evidence="1 2" key="1">
    <citation type="submission" date="2019-03" db="EMBL/GenBank/DDBJ databases">
        <authorList>
            <person name="Kim H."/>
            <person name="Yu S.-M."/>
        </authorList>
    </citation>
    <scope>NUCLEOTIDE SEQUENCE [LARGE SCALE GENOMIC DNA]</scope>
    <source>
        <strain evidence="1 2">NBC122</strain>
    </source>
</reference>
<accession>A0A4P6ZGG9</accession>
<dbReference type="AlphaFoldDB" id="A0A4P6ZGG9"/>
<organism evidence="1 2">
    <name type="scientific">Chryseobacterium salivictor</name>
    <dbReference type="NCBI Taxonomy" id="2547600"/>
    <lineage>
        <taxon>Bacteria</taxon>
        <taxon>Pseudomonadati</taxon>
        <taxon>Bacteroidota</taxon>
        <taxon>Flavobacteriia</taxon>
        <taxon>Flavobacteriales</taxon>
        <taxon>Weeksellaceae</taxon>
        <taxon>Chryseobacterium group</taxon>
        <taxon>Chryseobacterium</taxon>
    </lineage>
</organism>
<sequence length="180" mass="21906">MKYSFISSLLKYISIKYISIYRIILYKKRPNEIEVFKIFRDSTFSNSLIRVEYFFDSLIWIKFPQIGKKLSNGSIMLNADRMTFPYEIKVKTKHGIKKYMVQQEEVRNSLQSEHYRVKEFLSFKRVYRNPNLFNFPKLTLKNIIFYQSPKFYFQKNRTEIGKNLKINKINHSNFNRTDFL</sequence>
<dbReference type="EMBL" id="CP037954">
    <property type="protein sequence ID" value="QBO58753.1"/>
    <property type="molecule type" value="Genomic_DNA"/>
</dbReference>
<protein>
    <submittedName>
        <fullName evidence="1">Uncharacterized protein</fullName>
    </submittedName>
</protein>
<dbReference type="Proteomes" id="UP000294419">
    <property type="component" value="Chromosome"/>
</dbReference>